<organism evidence="2 3">
    <name type="scientific">Pseudopithomyces chartarum</name>
    <dbReference type="NCBI Taxonomy" id="1892770"/>
    <lineage>
        <taxon>Eukaryota</taxon>
        <taxon>Fungi</taxon>
        <taxon>Dikarya</taxon>
        <taxon>Ascomycota</taxon>
        <taxon>Pezizomycotina</taxon>
        <taxon>Dothideomycetes</taxon>
        <taxon>Pleosporomycetidae</taxon>
        <taxon>Pleosporales</taxon>
        <taxon>Massarineae</taxon>
        <taxon>Didymosphaeriaceae</taxon>
        <taxon>Pseudopithomyces</taxon>
    </lineage>
</organism>
<gene>
    <name evidence="2" type="ORF">GRF29_106g1737534</name>
</gene>
<feature type="region of interest" description="Disordered" evidence="1">
    <location>
        <begin position="206"/>
        <end position="227"/>
    </location>
</feature>
<dbReference type="Proteomes" id="UP001280581">
    <property type="component" value="Unassembled WGS sequence"/>
</dbReference>
<keyword evidence="3" id="KW-1185">Reference proteome</keyword>
<evidence type="ECO:0000256" key="1">
    <source>
        <dbReference type="SAM" id="MobiDB-lite"/>
    </source>
</evidence>
<evidence type="ECO:0000313" key="3">
    <source>
        <dbReference type="Proteomes" id="UP001280581"/>
    </source>
</evidence>
<dbReference type="AlphaFoldDB" id="A0AAN6LXK6"/>
<accession>A0AAN6LXK6</accession>
<proteinExistence type="predicted"/>
<reference evidence="2 3" key="1">
    <citation type="submission" date="2021-02" db="EMBL/GenBank/DDBJ databases">
        <title>Genome assembly of Pseudopithomyces chartarum.</title>
        <authorList>
            <person name="Jauregui R."/>
            <person name="Singh J."/>
            <person name="Voisey C."/>
        </authorList>
    </citation>
    <scope>NUCLEOTIDE SEQUENCE [LARGE SCALE GENOMIC DNA]</scope>
    <source>
        <strain evidence="2 3">AGR01</strain>
    </source>
</reference>
<dbReference type="EMBL" id="WVTA01000010">
    <property type="protein sequence ID" value="KAK3204115.1"/>
    <property type="molecule type" value="Genomic_DNA"/>
</dbReference>
<evidence type="ECO:0000313" key="2">
    <source>
        <dbReference type="EMBL" id="KAK3204115.1"/>
    </source>
</evidence>
<comment type="caution">
    <text evidence="2">The sequence shown here is derived from an EMBL/GenBank/DDBJ whole genome shotgun (WGS) entry which is preliminary data.</text>
</comment>
<name>A0AAN6LXK6_9PLEO</name>
<feature type="region of interest" description="Disordered" evidence="1">
    <location>
        <begin position="239"/>
        <end position="262"/>
    </location>
</feature>
<sequence>MAHNVFRKGGIPALASLPLNDSISCLCSLAVKVNEACKQATITLHFDVSIHGFDAHQQISLVYDADNLVPGETMLGPAREDPVQLAQITRRGGDFKSLRVLHISLRQSCTVLCPRSSGSIAPKDSSDDYFRGLVDLAKATKLCIAFDYAWLHPDKSAQFHSLTNSSALSGFSRKFTTALLREADWTVFSPDESVPGEALPAYERATLKRPLQPRTSSKSPPQTPPAKRPLLESIIEEIPLSPTDKATTTTASPSPRVPLSSPSVGPLDLHDIVESAVAKLLPGVVQTALPDVLTRVLAVPTTSSQPTSSSNPISPFHKLILTHLTDHAQELAKQVTTDTLEHATDLRNTADIELQEQLEDHRLEFAVLKEDGLMEMHRLCDAKLEELDERTTQLIESVEQESADAYTETRQKLDELVGEQRMQLVKELLRLDSELRRRRGGSAGRRGQRARSVPLEAGCDIVVMVLVDTLAVRIAG</sequence>
<protein>
    <submittedName>
        <fullName evidence="2">Uncharacterized protein</fullName>
    </submittedName>
</protein>
<feature type="compositionally biased region" description="Low complexity" evidence="1">
    <location>
        <begin position="252"/>
        <end position="262"/>
    </location>
</feature>